<evidence type="ECO:0000313" key="2">
    <source>
        <dbReference type="EMBL" id="NYJ74020.1"/>
    </source>
</evidence>
<dbReference type="SUPFAM" id="SSF46785">
    <property type="entry name" value="Winged helix' DNA-binding domain"/>
    <property type="match status" value="1"/>
</dbReference>
<dbReference type="EMBL" id="JACCFW010000001">
    <property type="protein sequence ID" value="NYJ74020.1"/>
    <property type="molecule type" value="Genomic_DNA"/>
</dbReference>
<protein>
    <submittedName>
        <fullName evidence="2">DNA-binding PadR family transcriptional regulator</fullName>
    </submittedName>
</protein>
<evidence type="ECO:0000313" key="3">
    <source>
        <dbReference type="Proteomes" id="UP000571817"/>
    </source>
</evidence>
<dbReference type="RefSeq" id="WP_179479629.1">
    <property type="nucleotide sequence ID" value="NZ_JACCFW010000001.1"/>
</dbReference>
<dbReference type="InterPro" id="IPR005149">
    <property type="entry name" value="Tscrpt_reg_PadR_N"/>
</dbReference>
<keyword evidence="3" id="KW-1185">Reference proteome</keyword>
<gene>
    <name evidence="2" type="ORF">HNR15_000983</name>
</gene>
<dbReference type="Gene3D" id="1.10.10.10">
    <property type="entry name" value="Winged helix-like DNA-binding domain superfamily/Winged helix DNA-binding domain"/>
    <property type="match status" value="1"/>
</dbReference>
<sequence>MPITRLTTASYLVLGLVRHLGTASPYDVKQAVAGTIGPFWALPHAQVYVQCDKLVAAGLLAQSQEKSGRQRRTLSLTAEGHEALSEWLHDDTFVPVEARDLGLLKLFFGASPEVLAPTQINEHRRSLKGYEHLAAASGEQLPQGPSGALTFGLQYERWMIQFWTEQLQRQTS</sequence>
<dbReference type="InterPro" id="IPR036388">
    <property type="entry name" value="WH-like_DNA-bd_sf"/>
</dbReference>
<accession>A0A853DH10</accession>
<evidence type="ECO:0000259" key="1">
    <source>
        <dbReference type="Pfam" id="PF03551"/>
    </source>
</evidence>
<dbReference type="AlphaFoldDB" id="A0A853DH10"/>
<keyword evidence="2" id="KW-0238">DNA-binding</keyword>
<reference evidence="2 3" key="1">
    <citation type="submission" date="2020-07" db="EMBL/GenBank/DDBJ databases">
        <title>Sequencing the genomes of 1000 actinobacteria strains.</title>
        <authorList>
            <person name="Klenk H.-P."/>
        </authorList>
    </citation>
    <scope>NUCLEOTIDE SEQUENCE [LARGE SCALE GENOMIC DNA]</scope>
    <source>
        <strain evidence="2 3">DSM 29531</strain>
    </source>
</reference>
<proteinExistence type="predicted"/>
<organism evidence="2 3">
    <name type="scientific">Allobranchiibius huperziae</name>
    <dbReference type="NCBI Taxonomy" id="1874116"/>
    <lineage>
        <taxon>Bacteria</taxon>
        <taxon>Bacillati</taxon>
        <taxon>Actinomycetota</taxon>
        <taxon>Actinomycetes</taxon>
        <taxon>Micrococcales</taxon>
        <taxon>Dermacoccaceae</taxon>
        <taxon>Allobranchiibius</taxon>
    </lineage>
</organism>
<dbReference type="Pfam" id="PF03551">
    <property type="entry name" value="PadR"/>
    <property type="match status" value="1"/>
</dbReference>
<dbReference type="GO" id="GO:0003677">
    <property type="term" value="F:DNA binding"/>
    <property type="evidence" value="ECO:0007669"/>
    <property type="project" value="UniProtKB-KW"/>
</dbReference>
<comment type="caution">
    <text evidence="2">The sequence shown here is derived from an EMBL/GenBank/DDBJ whole genome shotgun (WGS) entry which is preliminary data.</text>
</comment>
<dbReference type="Proteomes" id="UP000571817">
    <property type="component" value="Unassembled WGS sequence"/>
</dbReference>
<feature type="domain" description="Transcription regulator PadR N-terminal" evidence="1">
    <location>
        <begin position="24"/>
        <end position="85"/>
    </location>
</feature>
<dbReference type="InterPro" id="IPR036390">
    <property type="entry name" value="WH_DNA-bd_sf"/>
</dbReference>
<name>A0A853DH10_9MICO</name>